<evidence type="ECO:0000256" key="1">
    <source>
        <dbReference type="SAM" id="Phobius"/>
    </source>
</evidence>
<sequence length="151" mass="17386">MEYNFRKQIQSLGKLLLVFGLLFVVLIFGLFYLKNNPQVFEDEVEDSALEIISAAALDEETIANSGFINDEGVTQVIQNCTQCHSSKLVTQNRMSAEGWKSTILWMQETQNLWDLGTNEELIVAYLAKNYAPERKGRRENLTNLEWYEIVE</sequence>
<dbReference type="EMBL" id="JAAWWL010000001">
    <property type="protein sequence ID" value="NKI30896.1"/>
    <property type="molecule type" value="Genomic_DNA"/>
</dbReference>
<accession>A0ABX1GP82</accession>
<keyword evidence="1" id="KW-0812">Transmembrane</keyword>
<feature type="transmembrane region" description="Helical" evidence="1">
    <location>
        <begin position="12"/>
        <end position="33"/>
    </location>
</feature>
<keyword evidence="3" id="KW-1185">Reference proteome</keyword>
<evidence type="ECO:0000313" key="2">
    <source>
        <dbReference type="EMBL" id="NKI30896.1"/>
    </source>
</evidence>
<dbReference type="Gene3D" id="1.10.760.10">
    <property type="entry name" value="Cytochrome c-like domain"/>
    <property type="match status" value="1"/>
</dbReference>
<name>A0ABX1GP82_9FLAO</name>
<organism evidence="2 3">
    <name type="scientific">Croceivirga thetidis</name>
    <dbReference type="NCBI Taxonomy" id="2721623"/>
    <lineage>
        <taxon>Bacteria</taxon>
        <taxon>Pseudomonadati</taxon>
        <taxon>Bacteroidota</taxon>
        <taxon>Flavobacteriia</taxon>
        <taxon>Flavobacteriales</taxon>
        <taxon>Flavobacteriaceae</taxon>
        <taxon>Croceivirga</taxon>
    </lineage>
</organism>
<reference evidence="2 3" key="1">
    <citation type="submission" date="2020-04" db="EMBL/GenBank/DDBJ databases">
        <authorList>
            <person name="Yoon J."/>
        </authorList>
    </citation>
    <scope>NUCLEOTIDE SEQUENCE [LARGE SCALE GENOMIC DNA]</scope>
    <source>
        <strain evidence="2 3">DJ-13</strain>
    </source>
</reference>
<comment type="caution">
    <text evidence="2">The sequence shown here is derived from an EMBL/GenBank/DDBJ whole genome shotgun (WGS) entry which is preliminary data.</text>
</comment>
<gene>
    <name evidence="2" type="ORF">HCU67_03005</name>
</gene>
<dbReference type="SUPFAM" id="SSF46626">
    <property type="entry name" value="Cytochrome c"/>
    <property type="match status" value="1"/>
</dbReference>
<proteinExistence type="predicted"/>
<keyword evidence="1" id="KW-1133">Transmembrane helix</keyword>
<dbReference type="InterPro" id="IPR036909">
    <property type="entry name" value="Cyt_c-like_dom_sf"/>
</dbReference>
<dbReference type="Proteomes" id="UP000718451">
    <property type="component" value="Unassembled WGS sequence"/>
</dbReference>
<evidence type="ECO:0000313" key="3">
    <source>
        <dbReference type="Proteomes" id="UP000718451"/>
    </source>
</evidence>
<protein>
    <submittedName>
        <fullName evidence="2">Monoheme cytochrome C</fullName>
    </submittedName>
</protein>
<keyword evidence="1" id="KW-0472">Membrane</keyword>